<accession>A0A084XWD0</accession>
<dbReference type="AlphaFoldDB" id="A0A084XWD0"/>
<dbReference type="PANTHER" id="PTHR42879:SF2">
    <property type="entry name" value="3-OXOACYL-[ACYL-CARRIER-PROTEIN] REDUCTASE FABG"/>
    <property type="match status" value="1"/>
</dbReference>
<dbReference type="InterPro" id="IPR002347">
    <property type="entry name" value="SDR_fam"/>
</dbReference>
<name>A0A084XWD0_9PROT</name>
<dbReference type="EC" id="1.1.1.100" evidence="2"/>
<dbReference type="InterPro" id="IPR050259">
    <property type="entry name" value="SDR"/>
</dbReference>
<dbReference type="SUPFAM" id="SSF51735">
    <property type="entry name" value="NAD(P)-binding Rossmann-fold domains"/>
    <property type="match status" value="1"/>
</dbReference>
<evidence type="ECO:0000256" key="1">
    <source>
        <dbReference type="ARBA" id="ARBA00006484"/>
    </source>
</evidence>
<dbReference type="Gene3D" id="3.40.50.720">
    <property type="entry name" value="NAD(P)-binding Rossmann-like Domain"/>
    <property type="match status" value="1"/>
</dbReference>
<comment type="similarity">
    <text evidence="1">Belongs to the short-chain dehydrogenases/reductases (SDR) family.</text>
</comment>
<organism evidence="2 3">
    <name type="scientific">Candidatus Accumulibacter vicinus</name>
    <dbReference type="NCBI Taxonomy" id="2954382"/>
    <lineage>
        <taxon>Bacteria</taxon>
        <taxon>Pseudomonadati</taxon>
        <taxon>Pseudomonadota</taxon>
        <taxon>Betaproteobacteria</taxon>
        <taxon>Candidatus Accumulibacter</taxon>
    </lineage>
</organism>
<dbReference type="STRING" id="1457154.CAPSK01_003712"/>
<dbReference type="GO" id="GO:0004316">
    <property type="term" value="F:3-oxoacyl-[acyl-carrier-protein] reductase (NADPH) activity"/>
    <property type="evidence" value="ECO:0007669"/>
    <property type="project" value="UniProtKB-EC"/>
</dbReference>
<evidence type="ECO:0000313" key="2">
    <source>
        <dbReference type="EMBL" id="KFB66774.1"/>
    </source>
</evidence>
<comment type="caution">
    <text evidence="2">The sequence shown here is derived from an EMBL/GenBank/DDBJ whole genome shotgun (WGS) entry which is preliminary data.</text>
</comment>
<protein>
    <submittedName>
        <fullName evidence="2">3-oxoacyl-[acyl-carrier-protein] reductase FabG</fullName>
        <ecNumber evidence="2">1.1.1.100</ecNumber>
    </submittedName>
</protein>
<gene>
    <name evidence="2" type="primary">fabG_4</name>
    <name evidence="2" type="ORF">CAPSK01_003712</name>
</gene>
<keyword evidence="2" id="KW-0560">Oxidoreductase</keyword>
<dbReference type="PRINTS" id="PR00081">
    <property type="entry name" value="GDHRDH"/>
</dbReference>
<dbReference type="EMBL" id="JDSS02000037">
    <property type="protein sequence ID" value="KFB66774.1"/>
    <property type="molecule type" value="Genomic_DNA"/>
</dbReference>
<dbReference type="PANTHER" id="PTHR42879">
    <property type="entry name" value="3-OXOACYL-(ACYL-CARRIER-PROTEIN) REDUCTASE"/>
    <property type="match status" value="1"/>
</dbReference>
<proteinExistence type="inferred from homology"/>
<reference evidence="2 3" key="1">
    <citation type="submission" date="2014-07" db="EMBL/GenBank/DDBJ databases">
        <title>Expanding our view of genomic diversity in Candidatus Accumulibacter clades.</title>
        <authorList>
            <person name="Skennerton C.T."/>
            <person name="Barr J.J."/>
            <person name="Slater F.R."/>
            <person name="Bond P.L."/>
            <person name="Tyson G.W."/>
        </authorList>
    </citation>
    <scope>NUCLEOTIDE SEQUENCE [LARGE SCALE GENOMIC DNA]</scope>
    <source>
        <strain evidence="3">SK-01</strain>
    </source>
</reference>
<dbReference type="Pfam" id="PF13561">
    <property type="entry name" value="adh_short_C2"/>
    <property type="match status" value="1"/>
</dbReference>
<dbReference type="Proteomes" id="UP000019812">
    <property type="component" value="Unassembled WGS sequence"/>
</dbReference>
<dbReference type="InterPro" id="IPR036291">
    <property type="entry name" value="NAD(P)-bd_dom_sf"/>
</dbReference>
<sequence>MPTRCEGTLHAASKSLALEVASRGITVNAVAPGIIATGMVDGSFNAATIRTLARMQRAGKPEEVADLVGFLASEQAADISGQMISINGALIWSFS</sequence>
<evidence type="ECO:0000313" key="3">
    <source>
        <dbReference type="Proteomes" id="UP000019812"/>
    </source>
</evidence>